<name>I3UXK4_PSEPU</name>
<evidence type="ECO:0000313" key="2">
    <source>
        <dbReference type="Proteomes" id="UP000005268"/>
    </source>
</evidence>
<dbReference type="KEGG" id="ppi:YSA_06411"/>
<dbReference type="Proteomes" id="UP000005268">
    <property type="component" value="Chromosome"/>
</dbReference>
<evidence type="ECO:0000313" key="1">
    <source>
        <dbReference type="EMBL" id="AFK70225.1"/>
    </source>
</evidence>
<protein>
    <submittedName>
        <fullName evidence="1">Uncharacterized protein</fullName>
    </submittedName>
</protein>
<reference evidence="1 2" key="1">
    <citation type="journal article" date="2012" name="J. Bacteriol.">
        <title>Complete Genome Sequence of the Naphthalene-Degrading Pseudomonas putida Strain ND6.</title>
        <authorList>
            <person name="Li S."/>
            <person name="Zhao H."/>
            <person name="Li Y."/>
            <person name="Niu S."/>
            <person name="Cai B."/>
        </authorList>
    </citation>
    <scope>NUCLEOTIDE SEQUENCE [LARGE SCALE GENOMIC DNA]</scope>
    <source>
        <strain evidence="1 2">ND6</strain>
    </source>
</reference>
<sequence length="44" mass="4851">MYSGRYSRTGYRGLPNHPAATIGQHGWHFAIIRGMLAGFGYPAL</sequence>
<dbReference type="AlphaFoldDB" id="I3UXK4"/>
<dbReference type="HOGENOM" id="CLU_3220917_0_0_6"/>
<gene>
    <name evidence="1" type="ORF">YSA_06411</name>
</gene>
<dbReference type="EMBL" id="CP003588">
    <property type="protein sequence ID" value="AFK70225.1"/>
    <property type="molecule type" value="Genomic_DNA"/>
</dbReference>
<proteinExistence type="predicted"/>
<accession>I3UXK4</accession>
<organism evidence="1 2">
    <name type="scientific">Pseudomonas putida ND6</name>
    <dbReference type="NCBI Taxonomy" id="231023"/>
    <lineage>
        <taxon>Bacteria</taxon>
        <taxon>Pseudomonadati</taxon>
        <taxon>Pseudomonadota</taxon>
        <taxon>Gammaproteobacteria</taxon>
        <taxon>Pseudomonadales</taxon>
        <taxon>Pseudomonadaceae</taxon>
        <taxon>Pseudomonas</taxon>
    </lineage>
</organism>